<name>J4GGX1_9APHY</name>
<dbReference type="EMBL" id="HE797220">
    <property type="protein sequence ID" value="CCM06003.1"/>
    <property type="molecule type" value="Genomic_DNA"/>
</dbReference>
<evidence type="ECO:0008006" key="5">
    <source>
        <dbReference type="Google" id="ProtNLM"/>
    </source>
</evidence>
<sequence>MLHLLVVSSLFMLALSAPLPSQLVEVPQLICSRNIETIKDLLVFYGTSYVAHAISVPSGEVGRYTKRAAIRFSFPYTSIISFFLPFGGLARSILLINQQLKWRKKHLHAALVHGTLLLLARTEGWAPSETEDEFVYVKIPPAYYGCEKYMDGEIPRWHAAFHIDNDHEEDSHWEVDQNDYLLHGEQRLPEGYTLAVPSDKTTTEHILDQTIQEPHKIQIHRSTNTLKIFSAIIQIGAAIFTLSLPEPDQFSRWGYAAYALSVIPYALMSAVNMACTAIVGDQSSGHILRTHILEEAERRPGGLFDGTVGRLREASKLCGTQAASGYTAVKLRLETMHSNGEVVRVVSVNDGKSIKKFIHSPGSTPRRDQLIIFKISAISHDGPLSEEQQDPAPDGDLGIHSHSSAVLEDSQVKSLAHSASGKTYFRRGETEHASREEIVAISSALFIVTCIPYALLYVITRFRAGSSTVVQRAAMMAWLAADQLAAFTTLLVWVIRAKWGRVVPSWVHYLFVVIFMIPAGFGLVMVVQMYLEEKNFGPSSCTNSTAS</sequence>
<reference evidence="3 4" key="1">
    <citation type="journal article" date="2012" name="Appl. Environ. Microbiol.">
        <title>Short-read sequencing for genomic analysis of the brown rot fungus Fibroporia radiculosa.</title>
        <authorList>
            <person name="Tang J.D."/>
            <person name="Perkins A.D."/>
            <person name="Sonstegard T.S."/>
            <person name="Schroeder S.G."/>
            <person name="Burgess S.C."/>
            <person name="Diehl S.V."/>
        </authorList>
    </citation>
    <scope>NUCLEOTIDE SEQUENCE [LARGE SCALE GENOMIC DNA]</scope>
    <source>
        <strain evidence="3 4">TFFH 294</strain>
    </source>
</reference>
<feature type="transmembrane region" description="Helical" evidence="1">
    <location>
        <begin position="438"/>
        <end position="460"/>
    </location>
</feature>
<feature type="transmembrane region" description="Helical" evidence="1">
    <location>
        <begin position="475"/>
        <end position="495"/>
    </location>
</feature>
<feature type="transmembrane region" description="Helical" evidence="1">
    <location>
        <begin position="226"/>
        <end position="244"/>
    </location>
</feature>
<feature type="transmembrane region" description="Helical" evidence="1">
    <location>
        <begin position="507"/>
        <end position="531"/>
    </location>
</feature>
<feature type="chain" id="PRO_5003778945" description="DUF805 domain-containing protein" evidence="2">
    <location>
        <begin position="17"/>
        <end position="547"/>
    </location>
</feature>
<keyword evidence="1" id="KW-0812">Transmembrane</keyword>
<dbReference type="HOGENOM" id="CLU_020135_1_0_1"/>
<gene>
    <name evidence="3" type="ORF">FIBRA_08246</name>
</gene>
<feature type="signal peptide" evidence="2">
    <location>
        <begin position="1"/>
        <end position="16"/>
    </location>
</feature>
<accession>J4GGX1</accession>
<feature type="transmembrane region" description="Helical" evidence="1">
    <location>
        <begin position="256"/>
        <end position="279"/>
    </location>
</feature>
<protein>
    <recommendedName>
        <fullName evidence="5">DUF805 domain-containing protein</fullName>
    </recommendedName>
</protein>
<evidence type="ECO:0000313" key="4">
    <source>
        <dbReference type="Proteomes" id="UP000006352"/>
    </source>
</evidence>
<dbReference type="InParanoid" id="J4GGX1"/>
<evidence type="ECO:0000256" key="2">
    <source>
        <dbReference type="SAM" id="SignalP"/>
    </source>
</evidence>
<dbReference type="Proteomes" id="UP000006352">
    <property type="component" value="Unassembled WGS sequence"/>
</dbReference>
<keyword evidence="4" id="KW-1185">Reference proteome</keyword>
<keyword evidence="1" id="KW-0472">Membrane</keyword>
<dbReference type="RefSeq" id="XP_012185286.1">
    <property type="nucleotide sequence ID" value="XM_012329896.1"/>
</dbReference>
<dbReference type="OrthoDB" id="3253026at2759"/>
<dbReference type="GeneID" id="24100914"/>
<organism evidence="3 4">
    <name type="scientific">Fibroporia radiculosa</name>
    <dbReference type="NCBI Taxonomy" id="599839"/>
    <lineage>
        <taxon>Eukaryota</taxon>
        <taxon>Fungi</taxon>
        <taxon>Dikarya</taxon>
        <taxon>Basidiomycota</taxon>
        <taxon>Agaricomycotina</taxon>
        <taxon>Agaricomycetes</taxon>
        <taxon>Polyporales</taxon>
        <taxon>Fibroporiaceae</taxon>
        <taxon>Fibroporia</taxon>
    </lineage>
</organism>
<dbReference type="AlphaFoldDB" id="J4GGX1"/>
<feature type="transmembrane region" description="Helical" evidence="1">
    <location>
        <begin position="74"/>
        <end position="96"/>
    </location>
</feature>
<evidence type="ECO:0000313" key="3">
    <source>
        <dbReference type="EMBL" id="CCM06003.1"/>
    </source>
</evidence>
<keyword evidence="1" id="KW-1133">Transmembrane helix</keyword>
<proteinExistence type="predicted"/>
<keyword evidence="2" id="KW-0732">Signal</keyword>
<evidence type="ECO:0000256" key="1">
    <source>
        <dbReference type="SAM" id="Phobius"/>
    </source>
</evidence>